<dbReference type="RefSeq" id="WP_318595667.1">
    <property type="nucleotide sequence ID" value="NZ_JAWSTH010000005.1"/>
</dbReference>
<gene>
    <name evidence="1" type="ORF">R7226_03595</name>
</gene>
<evidence type="ECO:0000313" key="2">
    <source>
        <dbReference type="Proteomes" id="UP001284601"/>
    </source>
</evidence>
<dbReference type="NCBIfam" id="NF038032">
    <property type="entry name" value="CehA_McbA_metalo"/>
    <property type="match status" value="1"/>
</dbReference>
<name>A0ABU4HJB3_9ACTN</name>
<organism evidence="1 2">
    <name type="scientific">Conexibacter stalactiti</name>
    <dbReference type="NCBI Taxonomy" id="1940611"/>
    <lineage>
        <taxon>Bacteria</taxon>
        <taxon>Bacillati</taxon>
        <taxon>Actinomycetota</taxon>
        <taxon>Thermoleophilia</taxon>
        <taxon>Solirubrobacterales</taxon>
        <taxon>Conexibacteraceae</taxon>
        <taxon>Conexibacter</taxon>
    </lineage>
</organism>
<comment type="caution">
    <text evidence="1">The sequence shown here is derived from an EMBL/GenBank/DDBJ whole genome shotgun (WGS) entry which is preliminary data.</text>
</comment>
<sequence length="850" mass="91339">MSGYEPLDLRAVADGTIELLPNADAPWGEQRFHGLPFRIDGLVRFGGPERRAVALPIARRAEWVVVAHALLQSRLFDGGAAGAEIADYRFRYADGHVETVPIRERFEIGVTARDWPGRPLPLDWGQYPFLAVPDNEQQLLPRVSGRFDQAGARLAELDDPQTREPYVLPYAYFLWAWRNPRPQVELTALEIVPRDDAPPAVVAGVTVSQLAERPLGREVARELLIDLAKPVAPAEVERFTLQVDRGTATHPFRRVLPAGDDPVTAVGGFGAPLPAEVTALYARVGASPSATVALLRDGDVVARAGWGELTAAGTLDGGGARFTLPDPRRAWVRIRVVDDTTGAPAACRLHLRSGDGVPIAPYGHHAHVNGDMGTWNLDVGGDLRLGARSYAYVDGSCEGWLPVGELHVEAAAGFEVAPLRETVTIAPGRRELVLRLRRIADLRAEGVLAGDTHVHFLSTQGALREGAGEGLAVVNLLQSQWSHLFTSTEEFTGAPLAARDGRTVAFAAQENRQNVLGHISLLGLREPIMPWCTGGAEEAELGGGLETTLSHWADECHEQGGTVVLAHFPCPYGEAPALVATGRVDAVEAIAWDPYNLGEWYRYLNAGYRLPLAGGSDKMTAEAPVGVMRTYVRLPADEAAGAVAAGGAGAGARTDAAREFERWCAGLRAGASYATSGPLLSLTVDGEPVGATLLHAGEQVEVEARMRSIVPLRTLEIVAGGEVVAMRRAETATDELVLAATVRVEQDTWIAARCGIGDGLLHHDTWQRPVGAHTSPVYVARGDAYARNDLAALAHMRALVEGCLAYIRDRAPLGAPGRLSHRHGEPDHLAYLTRPLHQALAALDDRTMQR</sequence>
<protein>
    <submittedName>
        <fullName evidence="1">CehA/McbA family metallohydrolase</fullName>
    </submittedName>
</protein>
<reference evidence="2" key="1">
    <citation type="submission" date="2023-07" db="EMBL/GenBank/DDBJ databases">
        <title>Conexibacter stalactiti sp. nov., isolated from stalactites in a lava cave and emended description of the genus Conexibacter.</title>
        <authorList>
            <person name="Lee S.D."/>
        </authorList>
    </citation>
    <scope>NUCLEOTIDE SEQUENCE [LARGE SCALE GENOMIC DNA]</scope>
    <source>
        <strain evidence="2">KCTC 39840</strain>
    </source>
</reference>
<accession>A0ABU4HJB3</accession>
<keyword evidence="2" id="KW-1185">Reference proteome</keyword>
<reference evidence="1 2" key="2">
    <citation type="submission" date="2023-10" db="EMBL/GenBank/DDBJ databases">
        <authorList>
            <person name="Han X.F."/>
        </authorList>
    </citation>
    <scope>NUCLEOTIDE SEQUENCE [LARGE SCALE GENOMIC DNA]</scope>
    <source>
        <strain evidence="1 2">KCTC 39840</strain>
    </source>
</reference>
<dbReference type="Proteomes" id="UP001284601">
    <property type="component" value="Unassembled WGS sequence"/>
</dbReference>
<dbReference type="Gene3D" id="3.20.20.140">
    <property type="entry name" value="Metal-dependent hydrolases"/>
    <property type="match status" value="1"/>
</dbReference>
<proteinExistence type="predicted"/>
<dbReference type="EMBL" id="JAWSTH010000005">
    <property type="protein sequence ID" value="MDW5593406.1"/>
    <property type="molecule type" value="Genomic_DNA"/>
</dbReference>
<evidence type="ECO:0000313" key="1">
    <source>
        <dbReference type="EMBL" id="MDW5593406.1"/>
    </source>
</evidence>